<sequence length="253" mass="27037">MNSFLYSSLNPCDRLKTLLLVGSLLTLTSCQAVSSNAQTPNLASAARTLTVSGTGTVNIPTTLTFVRLGVEIQGKTAQDVQQQVAKRSQMVVELLKSRKVEKLETTGISLTPNYTYTDGKQRINGYTGTNTVSFRIDTDKSGTLLDEAINAGATRIDGVSFVASDHAIAQAQQQAIQKAADDAKKQADAALRSLNLNQREVMGIQINGANPPQPIIYPAVANMPKAATEQAADTPVVGGEQKVQQSVTLQIRY</sequence>
<gene>
    <name evidence="2" type="ORF">Mic7113_5872</name>
</gene>
<dbReference type="EMBL" id="CP003630">
    <property type="protein sequence ID" value="AFZ21485.1"/>
    <property type="molecule type" value="Genomic_DNA"/>
</dbReference>
<dbReference type="Gene3D" id="3.30.110.170">
    <property type="entry name" value="Protein of unknown function (DUF541), domain 1"/>
    <property type="match status" value="1"/>
</dbReference>
<feature type="signal peptide" evidence="1">
    <location>
        <begin position="1"/>
        <end position="32"/>
    </location>
</feature>
<protein>
    <recommendedName>
        <fullName evidence="4">Periplasmic immunogenic protein</fullName>
    </recommendedName>
</protein>
<dbReference type="InterPro" id="IPR052022">
    <property type="entry name" value="26kDa_periplasmic_antigen"/>
</dbReference>
<dbReference type="Proteomes" id="UP000010471">
    <property type="component" value="Chromosome"/>
</dbReference>
<dbReference type="OrthoDB" id="460796at2"/>
<dbReference type="eggNOG" id="COG2968">
    <property type="taxonomic scope" value="Bacteria"/>
</dbReference>
<organism evidence="2 3">
    <name type="scientific">Allocoleopsis franciscana PCC 7113</name>
    <dbReference type="NCBI Taxonomy" id="1173027"/>
    <lineage>
        <taxon>Bacteria</taxon>
        <taxon>Bacillati</taxon>
        <taxon>Cyanobacteriota</taxon>
        <taxon>Cyanophyceae</taxon>
        <taxon>Coleofasciculales</taxon>
        <taxon>Coleofasciculaceae</taxon>
        <taxon>Allocoleopsis</taxon>
        <taxon>Allocoleopsis franciscana</taxon>
    </lineage>
</organism>
<evidence type="ECO:0000313" key="2">
    <source>
        <dbReference type="EMBL" id="AFZ21485.1"/>
    </source>
</evidence>
<dbReference type="Pfam" id="PF04402">
    <property type="entry name" value="SIMPL"/>
    <property type="match status" value="1"/>
</dbReference>
<dbReference type="KEGG" id="mic:Mic7113_5872"/>
<proteinExistence type="predicted"/>
<keyword evidence="1" id="KW-0732">Signal</keyword>
<evidence type="ECO:0000313" key="3">
    <source>
        <dbReference type="Proteomes" id="UP000010471"/>
    </source>
</evidence>
<dbReference type="PATRIC" id="fig|1173027.3.peg.6508"/>
<dbReference type="InterPro" id="IPR007497">
    <property type="entry name" value="SIMPL/DUF541"/>
</dbReference>
<dbReference type="GO" id="GO:0006974">
    <property type="term" value="P:DNA damage response"/>
    <property type="evidence" value="ECO:0007669"/>
    <property type="project" value="TreeGrafter"/>
</dbReference>
<feature type="chain" id="PRO_5003937575" description="Periplasmic immunogenic protein" evidence="1">
    <location>
        <begin position="33"/>
        <end position="253"/>
    </location>
</feature>
<dbReference type="PANTHER" id="PTHR34387">
    <property type="entry name" value="SLR1258 PROTEIN"/>
    <property type="match status" value="1"/>
</dbReference>
<dbReference type="RefSeq" id="WP_015185614.1">
    <property type="nucleotide sequence ID" value="NC_019738.1"/>
</dbReference>
<dbReference type="Gene3D" id="3.30.70.2970">
    <property type="entry name" value="Protein of unknown function (DUF541), domain 2"/>
    <property type="match status" value="1"/>
</dbReference>
<dbReference type="HOGENOM" id="CLU_080344_0_0_3"/>
<name>K9WM46_9CYAN</name>
<evidence type="ECO:0000256" key="1">
    <source>
        <dbReference type="SAM" id="SignalP"/>
    </source>
</evidence>
<dbReference type="AlphaFoldDB" id="K9WM46"/>
<reference evidence="2 3" key="1">
    <citation type="submission" date="2012-06" db="EMBL/GenBank/DDBJ databases">
        <title>Finished chromosome of genome of Microcoleus sp. PCC 7113.</title>
        <authorList>
            <consortium name="US DOE Joint Genome Institute"/>
            <person name="Gugger M."/>
            <person name="Coursin T."/>
            <person name="Rippka R."/>
            <person name="Tandeau De Marsac N."/>
            <person name="Huntemann M."/>
            <person name="Wei C.-L."/>
            <person name="Han J."/>
            <person name="Detter J.C."/>
            <person name="Han C."/>
            <person name="Tapia R."/>
            <person name="Chen A."/>
            <person name="Kyrpides N."/>
            <person name="Mavromatis K."/>
            <person name="Markowitz V."/>
            <person name="Szeto E."/>
            <person name="Ivanova N."/>
            <person name="Pagani I."/>
            <person name="Pati A."/>
            <person name="Goodwin L."/>
            <person name="Nordberg H.P."/>
            <person name="Cantor M.N."/>
            <person name="Hua S.X."/>
            <person name="Woyke T."/>
            <person name="Kerfeld C.A."/>
        </authorList>
    </citation>
    <scope>NUCLEOTIDE SEQUENCE [LARGE SCALE GENOMIC DNA]</scope>
    <source>
        <strain evidence="2 3">PCC 7113</strain>
    </source>
</reference>
<accession>K9WM46</accession>
<dbReference type="PANTHER" id="PTHR34387:SF1">
    <property type="entry name" value="PERIPLASMIC IMMUNOGENIC PROTEIN"/>
    <property type="match status" value="1"/>
</dbReference>
<keyword evidence="3" id="KW-1185">Reference proteome</keyword>
<dbReference type="STRING" id="1173027.Mic7113_5872"/>
<evidence type="ECO:0008006" key="4">
    <source>
        <dbReference type="Google" id="ProtNLM"/>
    </source>
</evidence>